<dbReference type="NCBIfam" id="NF040493">
    <property type="entry name" value="TA_anti_VapB"/>
    <property type="match status" value="1"/>
</dbReference>
<comment type="similarity">
    <text evidence="1">Belongs to the VapB family.</text>
</comment>
<dbReference type="EMBL" id="FCOE02000021">
    <property type="protein sequence ID" value="SAK81873.1"/>
    <property type="molecule type" value="Genomic_DNA"/>
</dbReference>
<reference evidence="3" key="1">
    <citation type="submission" date="2016-01" db="EMBL/GenBank/DDBJ databases">
        <authorList>
            <person name="Peeters C."/>
        </authorList>
    </citation>
    <scope>NUCLEOTIDE SEQUENCE [LARGE SCALE GENOMIC DNA]</scope>
    <source>
        <strain evidence="3">LMG 29323</strain>
    </source>
</reference>
<dbReference type="AlphaFoldDB" id="A0A158CHM6"/>
<dbReference type="Gene3D" id="2.10.260.10">
    <property type="match status" value="1"/>
</dbReference>
<dbReference type="STRING" id="1777141.AWB80_05272"/>
<comment type="caution">
    <text evidence="3">The sequence shown here is derived from an EMBL/GenBank/DDBJ whole genome shotgun (WGS) entry which is preliminary data.</text>
</comment>
<dbReference type="InterPro" id="IPR007159">
    <property type="entry name" value="SpoVT-AbrB_dom"/>
</dbReference>
<dbReference type="PANTHER" id="PTHR37550:SF3">
    <property type="entry name" value="ANTITOXIN VAPB1"/>
    <property type="match status" value="1"/>
</dbReference>
<feature type="domain" description="SpoVT-AbrB" evidence="2">
    <location>
        <begin position="29"/>
        <end position="70"/>
    </location>
</feature>
<dbReference type="InterPro" id="IPR037914">
    <property type="entry name" value="SpoVT-AbrB_sf"/>
</dbReference>
<evidence type="ECO:0000256" key="1">
    <source>
        <dbReference type="ARBA" id="ARBA00007924"/>
    </source>
</evidence>
<dbReference type="Pfam" id="PF04014">
    <property type="entry name" value="MazE_antitoxin"/>
    <property type="match status" value="1"/>
</dbReference>
<dbReference type="SUPFAM" id="SSF89447">
    <property type="entry name" value="AbrB/MazE/MraZ-like"/>
    <property type="match status" value="1"/>
</dbReference>
<sequence>MLNLATSNGLLLEYTRRYTQEVIMPITRIFRNGNSQAIRIPAELAYPDTETEVEIERVGDELRIHPVRRSLAGALDRFKRFDSDFMASGRNEPEQDDREFF</sequence>
<dbReference type="InterPro" id="IPR051734">
    <property type="entry name" value="VapB_TA_antitoxins"/>
</dbReference>
<proteinExistence type="inferred from homology"/>
<dbReference type="Proteomes" id="UP000054911">
    <property type="component" value="Unassembled WGS sequence"/>
</dbReference>
<evidence type="ECO:0000313" key="3">
    <source>
        <dbReference type="EMBL" id="SAK81873.1"/>
    </source>
</evidence>
<evidence type="ECO:0000313" key="4">
    <source>
        <dbReference type="Proteomes" id="UP000054911"/>
    </source>
</evidence>
<dbReference type="InterPro" id="IPR047976">
    <property type="entry name" value="Anti_VapB2-like"/>
</dbReference>
<accession>A0A158CHM6</accession>
<protein>
    <submittedName>
        <fullName evidence="3">SpoVT/AbrB-like protein</fullName>
    </submittedName>
</protein>
<evidence type="ECO:0000259" key="2">
    <source>
        <dbReference type="Pfam" id="PF04014"/>
    </source>
</evidence>
<dbReference type="PANTHER" id="PTHR37550">
    <property type="entry name" value="ANTITOXIN VAPB1"/>
    <property type="match status" value="1"/>
</dbReference>
<gene>
    <name evidence="3" type="ORF">AWB80_05272</name>
</gene>
<keyword evidence="4" id="KW-1185">Reference proteome</keyword>
<dbReference type="GO" id="GO:0003677">
    <property type="term" value="F:DNA binding"/>
    <property type="evidence" value="ECO:0007669"/>
    <property type="project" value="InterPro"/>
</dbReference>
<name>A0A158CHM6_9BURK</name>
<organism evidence="3 4">
    <name type="scientific">Caballeronia pedi</name>
    <dbReference type="NCBI Taxonomy" id="1777141"/>
    <lineage>
        <taxon>Bacteria</taxon>
        <taxon>Pseudomonadati</taxon>
        <taxon>Pseudomonadota</taxon>
        <taxon>Betaproteobacteria</taxon>
        <taxon>Burkholderiales</taxon>
        <taxon>Burkholderiaceae</taxon>
        <taxon>Caballeronia</taxon>
    </lineage>
</organism>